<proteinExistence type="inferred from homology"/>
<evidence type="ECO:0000259" key="11">
    <source>
        <dbReference type="Pfam" id="PF25967"/>
    </source>
</evidence>
<evidence type="ECO:0000256" key="6">
    <source>
        <dbReference type="ARBA" id="ARBA00023136"/>
    </source>
</evidence>
<evidence type="ECO:0000259" key="10">
    <source>
        <dbReference type="Pfam" id="PF25944"/>
    </source>
</evidence>
<protein>
    <submittedName>
        <fullName evidence="12">Efflux RND transporter periplasmic adaptor subunit</fullName>
    </submittedName>
</protein>
<feature type="domain" description="Multidrug resistance protein MdtA-like barrel-sandwich hybrid" evidence="9">
    <location>
        <begin position="81"/>
        <end position="221"/>
    </location>
</feature>
<evidence type="ECO:0000256" key="7">
    <source>
        <dbReference type="SAM" id="Phobius"/>
    </source>
</evidence>
<dbReference type="EMBL" id="JAPIUZ010000002">
    <property type="protein sequence ID" value="MCX2563576.1"/>
    <property type="molecule type" value="Genomic_DNA"/>
</dbReference>
<evidence type="ECO:0000256" key="5">
    <source>
        <dbReference type="ARBA" id="ARBA00022519"/>
    </source>
</evidence>
<keyword evidence="4" id="KW-1003">Cell membrane</keyword>
<dbReference type="Pfam" id="PF25967">
    <property type="entry name" value="RND-MFP_C"/>
    <property type="match status" value="1"/>
</dbReference>
<dbReference type="SUPFAM" id="SSF111369">
    <property type="entry name" value="HlyD-like secretion proteins"/>
    <property type="match status" value="1"/>
</dbReference>
<sequence>MSDPIHPKTSETQTKRSSSKKMLLIGAVIIIAGAGLWRFSTRHTTTHLTADQTTPVAVAAVTRGDMPVIFTELGTVIPITNVTVQTRVSGYLMKVLYTEGQEVKEGDLLELIDPRPYEAQLKQYQGQLIADQAQLAQARMDYTRYLKLQKHDAIDTQTAQDQKYKVEQLEGTVQADEGLIQTYKLDIEYCHIYAPVSGRIGIRAVDRGNYVAAGQTNGLATLAQMSPISVIFTVPQDKLSTVWKTLRKEKTLPVQIWDSENAEKLADGTVSSLDSELDTSTGTVKLRALLPNADENLFPNQFVNAHLIIRTEHNVLLMPETAVQTGPDGSYVYLTDANNTVHVQNVKLGTSQDTTVVITDGLKEGDKVVISGVDHLRNGSRISIPANSPAKASGNGQ</sequence>
<keyword evidence="7" id="KW-0812">Transmembrane</keyword>
<reference evidence="12 13" key="1">
    <citation type="submission" date="2022-11" db="EMBL/GenBank/DDBJ databases">
        <title>Genome sequencing of Acetobacter type strain.</title>
        <authorList>
            <person name="Heo J."/>
            <person name="Lee D."/>
            <person name="Han B.-H."/>
            <person name="Hong S.-B."/>
            <person name="Kwon S.-W."/>
        </authorList>
    </citation>
    <scope>NUCLEOTIDE SEQUENCE [LARGE SCALE GENOMIC DNA]</scope>
    <source>
        <strain evidence="12 13">KACC 21253</strain>
    </source>
</reference>
<keyword evidence="3" id="KW-0813">Transport</keyword>
<dbReference type="PANTHER" id="PTHR30469:SF12">
    <property type="entry name" value="MULTIDRUG RESISTANCE PROTEIN MDTA"/>
    <property type="match status" value="1"/>
</dbReference>
<dbReference type="PANTHER" id="PTHR30469">
    <property type="entry name" value="MULTIDRUG RESISTANCE PROTEIN MDTA"/>
    <property type="match status" value="1"/>
</dbReference>
<keyword evidence="7" id="KW-1133">Transmembrane helix</keyword>
<dbReference type="Gene3D" id="1.10.287.470">
    <property type="entry name" value="Helix hairpin bin"/>
    <property type="match status" value="1"/>
</dbReference>
<dbReference type="InterPro" id="IPR058626">
    <property type="entry name" value="MdtA-like_b-barrel"/>
</dbReference>
<dbReference type="Gene3D" id="2.40.50.100">
    <property type="match status" value="1"/>
</dbReference>
<evidence type="ECO:0000256" key="4">
    <source>
        <dbReference type="ARBA" id="ARBA00022475"/>
    </source>
</evidence>
<dbReference type="RefSeq" id="WP_173559191.1">
    <property type="nucleotide sequence ID" value="NZ_JAERKZ010000005.1"/>
</dbReference>
<comment type="subcellular location">
    <subcellularLocation>
        <location evidence="1">Cell membrane</location>
    </subcellularLocation>
</comment>
<dbReference type="Proteomes" id="UP001301152">
    <property type="component" value="Unassembled WGS sequence"/>
</dbReference>
<dbReference type="Gene3D" id="2.40.420.20">
    <property type="match status" value="1"/>
</dbReference>
<name>A0ABT3QE79_9PROT</name>
<feature type="domain" description="Multidrug resistance protein MdtA-like alpha-helical hairpin" evidence="8">
    <location>
        <begin position="120"/>
        <end position="189"/>
    </location>
</feature>
<evidence type="ECO:0000256" key="2">
    <source>
        <dbReference type="ARBA" id="ARBA00009477"/>
    </source>
</evidence>
<dbReference type="NCBIfam" id="TIGR01730">
    <property type="entry name" value="RND_mfp"/>
    <property type="match status" value="1"/>
</dbReference>
<organism evidence="12 13">
    <name type="scientific">Acetobacter thailandicus</name>
    <dbReference type="NCBI Taxonomy" id="1502842"/>
    <lineage>
        <taxon>Bacteria</taxon>
        <taxon>Pseudomonadati</taxon>
        <taxon>Pseudomonadota</taxon>
        <taxon>Alphaproteobacteria</taxon>
        <taxon>Acetobacterales</taxon>
        <taxon>Acetobacteraceae</taxon>
        <taxon>Acetobacter</taxon>
    </lineage>
</organism>
<dbReference type="InterPro" id="IPR006143">
    <property type="entry name" value="RND_pump_MFP"/>
</dbReference>
<evidence type="ECO:0000256" key="1">
    <source>
        <dbReference type="ARBA" id="ARBA00004236"/>
    </source>
</evidence>
<feature type="domain" description="Multidrug resistance protein MdtA-like C-terminal permuted SH3" evidence="11">
    <location>
        <begin position="314"/>
        <end position="374"/>
    </location>
</feature>
<evidence type="ECO:0000313" key="13">
    <source>
        <dbReference type="Proteomes" id="UP001301152"/>
    </source>
</evidence>
<comment type="similarity">
    <text evidence="2">Belongs to the membrane fusion protein (MFP) (TC 8.A.1) family.</text>
</comment>
<gene>
    <name evidence="12" type="ORF">OQ497_06335</name>
</gene>
<dbReference type="InterPro" id="IPR058624">
    <property type="entry name" value="MdtA-like_HH"/>
</dbReference>
<keyword evidence="5" id="KW-0997">Cell inner membrane</keyword>
<evidence type="ECO:0000256" key="3">
    <source>
        <dbReference type="ARBA" id="ARBA00022448"/>
    </source>
</evidence>
<evidence type="ECO:0000259" key="9">
    <source>
        <dbReference type="Pfam" id="PF25917"/>
    </source>
</evidence>
<dbReference type="Pfam" id="PF25917">
    <property type="entry name" value="BSH_RND"/>
    <property type="match status" value="1"/>
</dbReference>
<dbReference type="Pfam" id="PF25876">
    <property type="entry name" value="HH_MFP_RND"/>
    <property type="match status" value="1"/>
</dbReference>
<dbReference type="Gene3D" id="2.40.30.170">
    <property type="match status" value="1"/>
</dbReference>
<keyword evidence="6 7" id="KW-0472">Membrane</keyword>
<comment type="caution">
    <text evidence="12">The sequence shown here is derived from an EMBL/GenBank/DDBJ whole genome shotgun (WGS) entry which is preliminary data.</text>
</comment>
<feature type="domain" description="Multidrug resistance protein MdtA-like beta-barrel" evidence="10">
    <location>
        <begin position="227"/>
        <end position="307"/>
    </location>
</feature>
<dbReference type="InterPro" id="IPR058625">
    <property type="entry name" value="MdtA-like_BSH"/>
</dbReference>
<accession>A0ABT3QE79</accession>
<evidence type="ECO:0000313" key="12">
    <source>
        <dbReference type="EMBL" id="MCX2563576.1"/>
    </source>
</evidence>
<evidence type="ECO:0000259" key="8">
    <source>
        <dbReference type="Pfam" id="PF25876"/>
    </source>
</evidence>
<dbReference type="InterPro" id="IPR058627">
    <property type="entry name" value="MdtA-like_C"/>
</dbReference>
<dbReference type="Pfam" id="PF25944">
    <property type="entry name" value="Beta-barrel_RND"/>
    <property type="match status" value="1"/>
</dbReference>
<keyword evidence="13" id="KW-1185">Reference proteome</keyword>
<feature type="transmembrane region" description="Helical" evidence="7">
    <location>
        <begin position="21"/>
        <end position="39"/>
    </location>
</feature>